<dbReference type="SUPFAM" id="SSF49384">
    <property type="entry name" value="Carbohydrate-binding domain"/>
    <property type="match status" value="1"/>
</dbReference>
<dbReference type="InterPro" id="IPR012291">
    <property type="entry name" value="CBM2_carb-bd_dom_sf"/>
</dbReference>
<dbReference type="InterPro" id="IPR008965">
    <property type="entry name" value="CBM2/CBM3_carb-bd_dom_sf"/>
</dbReference>
<dbReference type="Gene3D" id="2.60.40.290">
    <property type="match status" value="1"/>
</dbReference>
<protein>
    <submittedName>
        <fullName evidence="5">Cellulose binding domain-containing protein</fullName>
    </submittedName>
</protein>
<feature type="non-terminal residue" evidence="5">
    <location>
        <position position="1"/>
    </location>
</feature>
<keyword evidence="1" id="KW-0378">Hydrolase</keyword>
<sequence length="115" mass="11629">ATTPPATTPPASGSCQVSYTANQWTGGFTADVRATNNGSALNGWTLTFTVGSNVRLSNGWSGEWSQSGTQITVRNASWNASLPSGGTVSVGFQGTYSGTLAAPSGYTLNGNACTS</sequence>
<evidence type="ECO:0000259" key="4">
    <source>
        <dbReference type="PROSITE" id="PS51173"/>
    </source>
</evidence>
<accession>A0ABS0GPU5</accession>
<gene>
    <name evidence="5" type="ORF">I0C86_03620</name>
</gene>
<dbReference type="Proteomes" id="UP000638560">
    <property type="component" value="Unassembled WGS sequence"/>
</dbReference>
<evidence type="ECO:0000256" key="1">
    <source>
        <dbReference type="ARBA" id="ARBA00022801"/>
    </source>
</evidence>
<comment type="caution">
    <text evidence="5">The sequence shown here is derived from an EMBL/GenBank/DDBJ whole genome shotgun (WGS) entry which is preliminary data.</text>
</comment>
<dbReference type="PROSITE" id="PS00561">
    <property type="entry name" value="CBM2_A"/>
    <property type="match status" value="1"/>
</dbReference>
<dbReference type="EMBL" id="JADPUN010000057">
    <property type="protein sequence ID" value="MBF9128084.1"/>
    <property type="molecule type" value="Genomic_DNA"/>
</dbReference>
<feature type="domain" description="CBM2" evidence="4">
    <location>
        <begin position="8"/>
        <end position="115"/>
    </location>
</feature>
<organism evidence="5 6">
    <name type="scientific">Plantactinospora alkalitolerans</name>
    <dbReference type="NCBI Taxonomy" id="2789879"/>
    <lineage>
        <taxon>Bacteria</taxon>
        <taxon>Bacillati</taxon>
        <taxon>Actinomycetota</taxon>
        <taxon>Actinomycetes</taxon>
        <taxon>Micromonosporales</taxon>
        <taxon>Micromonosporaceae</taxon>
        <taxon>Plantactinospora</taxon>
    </lineage>
</organism>
<proteinExistence type="predicted"/>
<evidence type="ECO:0000256" key="2">
    <source>
        <dbReference type="ARBA" id="ARBA00023295"/>
    </source>
</evidence>
<dbReference type="InterPro" id="IPR018366">
    <property type="entry name" value="CBM2_CS"/>
</dbReference>
<keyword evidence="2" id="KW-0326">Glycosidase</keyword>
<reference evidence="5 6" key="1">
    <citation type="submission" date="2020-11" db="EMBL/GenBank/DDBJ databases">
        <title>A novel isolate from a Black sea contaminated sediment with potential to produce alkanes: Plantactinospora alkalitolerans sp. nov.</title>
        <authorList>
            <person name="Carro L."/>
            <person name="Veyisoglu A."/>
            <person name="Guven K."/>
            <person name="Schumann P."/>
            <person name="Klenk H.-P."/>
            <person name="Sahin N."/>
        </authorList>
    </citation>
    <scope>NUCLEOTIDE SEQUENCE [LARGE SCALE GENOMIC DNA]</scope>
    <source>
        <strain evidence="5 6">S1510</strain>
    </source>
</reference>
<dbReference type="Pfam" id="PF00553">
    <property type="entry name" value="CBM_2"/>
    <property type="match status" value="1"/>
</dbReference>
<dbReference type="SMART" id="SM00637">
    <property type="entry name" value="CBD_II"/>
    <property type="match status" value="1"/>
</dbReference>
<evidence type="ECO:0000313" key="6">
    <source>
        <dbReference type="Proteomes" id="UP000638560"/>
    </source>
</evidence>
<keyword evidence="3" id="KW-0624">Polysaccharide degradation</keyword>
<keyword evidence="3" id="KW-0119">Carbohydrate metabolism</keyword>
<name>A0ABS0GPU5_9ACTN</name>
<keyword evidence="6" id="KW-1185">Reference proteome</keyword>
<dbReference type="PROSITE" id="PS51173">
    <property type="entry name" value="CBM2"/>
    <property type="match status" value="1"/>
</dbReference>
<evidence type="ECO:0000256" key="3">
    <source>
        <dbReference type="ARBA" id="ARBA00023326"/>
    </source>
</evidence>
<dbReference type="RefSeq" id="WP_196199748.1">
    <property type="nucleotide sequence ID" value="NZ_JADPUN010000057.1"/>
</dbReference>
<dbReference type="InterPro" id="IPR001919">
    <property type="entry name" value="CBD2"/>
</dbReference>
<evidence type="ECO:0000313" key="5">
    <source>
        <dbReference type="EMBL" id="MBF9128084.1"/>
    </source>
</evidence>